<name>A0ACC0KIQ5_CHOFU</name>
<dbReference type="EMBL" id="CM046117">
    <property type="protein sequence ID" value="KAI8436387.1"/>
    <property type="molecule type" value="Genomic_DNA"/>
</dbReference>
<gene>
    <name evidence="1" type="ORF">MSG28_009995</name>
</gene>
<comment type="caution">
    <text evidence="1">The sequence shown here is derived from an EMBL/GenBank/DDBJ whole genome shotgun (WGS) entry which is preliminary data.</text>
</comment>
<protein>
    <submittedName>
        <fullName evidence="1">Uncharacterized protein</fullName>
    </submittedName>
</protein>
<proteinExistence type="predicted"/>
<sequence>MIGMRHVMVLLLFLSTTVAYATRVSMSVAIVAMTSKNDYGYPVFDWDRSIQDTILSPSSGDTSSCRSQLVCWRASSVGSHLYCVPCWPMES</sequence>
<evidence type="ECO:0000313" key="1">
    <source>
        <dbReference type="EMBL" id="KAI8436387.1"/>
    </source>
</evidence>
<keyword evidence="2" id="KW-1185">Reference proteome</keyword>
<reference evidence="1 2" key="1">
    <citation type="journal article" date="2022" name="Genome Biol. Evol.">
        <title>The Spruce Budworm Genome: Reconstructing the Evolutionary History of Antifreeze Proteins.</title>
        <authorList>
            <person name="Beliveau C."/>
            <person name="Gagne P."/>
            <person name="Picq S."/>
            <person name="Vernygora O."/>
            <person name="Keeling C.I."/>
            <person name="Pinkney K."/>
            <person name="Doucet D."/>
            <person name="Wen F."/>
            <person name="Johnston J.S."/>
            <person name="Maaroufi H."/>
            <person name="Boyle B."/>
            <person name="Laroche J."/>
            <person name="Dewar K."/>
            <person name="Juretic N."/>
            <person name="Blackburn G."/>
            <person name="Nisole A."/>
            <person name="Brunet B."/>
            <person name="Brandao M."/>
            <person name="Lumley L."/>
            <person name="Duan J."/>
            <person name="Quan G."/>
            <person name="Lucarotti C.J."/>
            <person name="Roe A.D."/>
            <person name="Sperling F.A.H."/>
            <person name="Levesque R.C."/>
            <person name="Cusson M."/>
        </authorList>
    </citation>
    <scope>NUCLEOTIDE SEQUENCE [LARGE SCALE GENOMIC DNA]</scope>
    <source>
        <strain evidence="1">Glfc:IPQL:Cfum</strain>
    </source>
</reference>
<evidence type="ECO:0000313" key="2">
    <source>
        <dbReference type="Proteomes" id="UP001064048"/>
    </source>
</evidence>
<accession>A0ACC0KIQ5</accession>
<organism evidence="1 2">
    <name type="scientific">Choristoneura fumiferana</name>
    <name type="common">Spruce budworm moth</name>
    <name type="synonym">Archips fumiferana</name>
    <dbReference type="NCBI Taxonomy" id="7141"/>
    <lineage>
        <taxon>Eukaryota</taxon>
        <taxon>Metazoa</taxon>
        <taxon>Ecdysozoa</taxon>
        <taxon>Arthropoda</taxon>
        <taxon>Hexapoda</taxon>
        <taxon>Insecta</taxon>
        <taxon>Pterygota</taxon>
        <taxon>Neoptera</taxon>
        <taxon>Endopterygota</taxon>
        <taxon>Lepidoptera</taxon>
        <taxon>Glossata</taxon>
        <taxon>Ditrysia</taxon>
        <taxon>Tortricoidea</taxon>
        <taxon>Tortricidae</taxon>
        <taxon>Tortricinae</taxon>
        <taxon>Choristoneura</taxon>
    </lineage>
</organism>
<dbReference type="Proteomes" id="UP001064048">
    <property type="component" value="Chromosome 17"/>
</dbReference>